<dbReference type="PANTHER" id="PTHR36978:SF4">
    <property type="entry name" value="P-LOOP CONTAINING NUCLEOSIDE TRIPHOSPHATE HYDROLASE PROTEIN"/>
    <property type="match status" value="1"/>
</dbReference>
<protein>
    <recommendedName>
        <fullName evidence="3">P-loop containing nucleoside triphosphate hydrolase protein</fullName>
    </recommendedName>
</protein>
<dbReference type="Proteomes" id="UP001433268">
    <property type="component" value="Unassembled WGS sequence"/>
</dbReference>
<dbReference type="RefSeq" id="XP_066675636.1">
    <property type="nucleotide sequence ID" value="XM_066805863.1"/>
</dbReference>
<dbReference type="Pfam" id="PF17784">
    <property type="entry name" value="Sulfotransfer_4"/>
    <property type="match status" value="1"/>
</dbReference>
<dbReference type="SUPFAM" id="SSF52540">
    <property type="entry name" value="P-loop containing nucleoside triphosphate hydrolases"/>
    <property type="match status" value="1"/>
</dbReference>
<accession>A0ABR1XE36</accession>
<sequence>MSRHIDSLPAPAAPKPKKLIVLSAPRTGTHGLYQALKVLGFKPYHMVEVFANGADHCRYMTEGLQASAEGTFAPYFADTGDGGNLDGRAEFDKWFADYDIIVEMPFFMLTEVVEAYPDAKFLLTERDPDKWAKSWLNTIGPLTLQFSQFPTNILKHFSPLSRNMGVFAGVNRRLYFKSDKNDEVAHRNLVAHYKEYIAKVKSIVPPAQLKVCRLEDGFGWDEICPYLGVPVPEDTEWPSRNQPEEFFAISDKALRTGGQSKLAIAASVLAPLVAVGIWYARTGGRGLPKLF</sequence>
<name>A0ABR1XE36_9PEZI</name>
<keyword evidence="2" id="KW-1185">Reference proteome</keyword>
<proteinExistence type="predicted"/>
<evidence type="ECO:0000313" key="1">
    <source>
        <dbReference type="EMBL" id="KAK8094863.1"/>
    </source>
</evidence>
<reference evidence="1 2" key="1">
    <citation type="submission" date="2023-01" db="EMBL/GenBank/DDBJ databases">
        <title>Analysis of 21 Apiospora genomes using comparative genomics revels a genus with tremendous synthesis potential of carbohydrate active enzymes and secondary metabolites.</title>
        <authorList>
            <person name="Sorensen T."/>
        </authorList>
    </citation>
    <scope>NUCLEOTIDE SEQUENCE [LARGE SCALE GENOMIC DNA]</scope>
    <source>
        <strain evidence="1 2">CBS 114990</strain>
    </source>
</reference>
<organism evidence="1 2">
    <name type="scientific">Apiospora hydei</name>
    <dbReference type="NCBI Taxonomy" id="1337664"/>
    <lineage>
        <taxon>Eukaryota</taxon>
        <taxon>Fungi</taxon>
        <taxon>Dikarya</taxon>
        <taxon>Ascomycota</taxon>
        <taxon>Pezizomycotina</taxon>
        <taxon>Sordariomycetes</taxon>
        <taxon>Xylariomycetidae</taxon>
        <taxon>Amphisphaeriales</taxon>
        <taxon>Apiosporaceae</taxon>
        <taxon>Apiospora</taxon>
    </lineage>
</organism>
<dbReference type="EMBL" id="JAQQWN010000002">
    <property type="protein sequence ID" value="KAK8094863.1"/>
    <property type="molecule type" value="Genomic_DNA"/>
</dbReference>
<gene>
    <name evidence="1" type="ORF">PG997_001548</name>
</gene>
<evidence type="ECO:0008006" key="3">
    <source>
        <dbReference type="Google" id="ProtNLM"/>
    </source>
</evidence>
<comment type="caution">
    <text evidence="1">The sequence shown here is derived from an EMBL/GenBank/DDBJ whole genome shotgun (WGS) entry which is preliminary data.</text>
</comment>
<dbReference type="InterPro" id="IPR027417">
    <property type="entry name" value="P-loop_NTPase"/>
</dbReference>
<dbReference type="GeneID" id="92038923"/>
<evidence type="ECO:0000313" key="2">
    <source>
        <dbReference type="Proteomes" id="UP001433268"/>
    </source>
</evidence>
<dbReference type="InterPro" id="IPR040632">
    <property type="entry name" value="Sulfotransfer_4"/>
</dbReference>
<dbReference type="PANTHER" id="PTHR36978">
    <property type="entry name" value="P-LOOP CONTAINING NUCLEOTIDE TRIPHOSPHATE HYDROLASE"/>
    <property type="match status" value="1"/>
</dbReference>
<dbReference type="Gene3D" id="3.40.50.300">
    <property type="entry name" value="P-loop containing nucleotide triphosphate hydrolases"/>
    <property type="match status" value="1"/>
</dbReference>